<keyword evidence="7" id="KW-0472">Membrane</keyword>
<comment type="pathway">
    <text evidence="1 6">Cell wall biogenesis; peptidoglycan biosynthesis.</text>
</comment>
<accession>A0ABW8TF82</accession>
<evidence type="ECO:0000256" key="3">
    <source>
        <dbReference type="ARBA" id="ARBA00022960"/>
    </source>
</evidence>
<dbReference type="SUPFAM" id="SSF141523">
    <property type="entry name" value="L,D-transpeptidase catalytic domain-like"/>
    <property type="match status" value="1"/>
</dbReference>
<reference evidence="9 10" key="1">
    <citation type="submission" date="2024-11" db="EMBL/GenBank/DDBJ databases">
        <authorList>
            <person name="Heng Y.C."/>
            <person name="Lim A.C.H."/>
            <person name="Lee J.K.Y."/>
            <person name="Kittelmann S."/>
        </authorList>
    </citation>
    <scope>NUCLEOTIDE SEQUENCE [LARGE SCALE GENOMIC DNA]</scope>
    <source>
        <strain evidence="9 10">WILCCON 0114</strain>
    </source>
</reference>
<keyword evidence="7" id="KW-1133">Transmembrane helix</keyword>
<keyword evidence="10" id="KW-1185">Reference proteome</keyword>
<sequence>MVNEADSKYKGKGKKIFIVLSGMILISIIYAASYFLGKALIFKDKYASGSLKSKTTSVYKNTEVDIQKDKAVKLKSVQQLGNDSTANKDADDKKSLVALDQAEKPLKIQVNLSKQRVYVYDAKNKTVEDFICSSGLNGYDTPKGEYTIKERGYSFYSEKYKEGAYYWVQFMGNYLFHSVPFDKNQVIETDEIQKLGTKASHGCVRLSIKDAKWIYDNIPRGTMVTIK</sequence>
<evidence type="ECO:0000256" key="5">
    <source>
        <dbReference type="ARBA" id="ARBA00023316"/>
    </source>
</evidence>
<dbReference type="PANTHER" id="PTHR30582:SF2">
    <property type="entry name" value="L,D-TRANSPEPTIDASE YCIB-RELATED"/>
    <property type="match status" value="1"/>
</dbReference>
<evidence type="ECO:0000256" key="2">
    <source>
        <dbReference type="ARBA" id="ARBA00022679"/>
    </source>
</evidence>
<evidence type="ECO:0000256" key="6">
    <source>
        <dbReference type="PROSITE-ProRule" id="PRU01373"/>
    </source>
</evidence>
<protein>
    <submittedName>
        <fullName evidence="9">L,D-transpeptidase</fullName>
        <ecNumber evidence="9">2.-.-.-</ecNumber>
    </submittedName>
</protein>
<dbReference type="PROSITE" id="PS52029">
    <property type="entry name" value="LD_TPASE"/>
    <property type="match status" value="1"/>
</dbReference>
<dbReference type="Gene3D" id="2.40.440.10">
    <property type="entry name" value="L,D-transpeptidase catalytic domain-like"/>
    <property type="match status" value="1"/>
</dbReference>
<dbReference type="InterPro" id="IPR050979">
    <property type="entry name" value="LD-transpeptidase"/>
</dbReference>
<keyword evidence="5 6" id="KW-0961">Cell wall biogenesis/degradation</keyword>
<feature type="domain" description="L,D-TPase catalytic" evidence="8">
    <location>
        <begin position="106"/>
        <end position="227"/>
    </location>
</feature>
<evidence type="ECO:0000259" key="8">
    <source>
        <dbReference type="PROSITE" id="PS52029"/>
    </source>
</evidence>
<keyword evidence="2 9" id="KW-0808">Transferase</keyword>
<feature type="active site" description="Nucleophile" evidence="6">
    <location>
        <position position="203"/>
    </location>
</feature>
<organism evidence="9 10">
    <name type="scientific">Clostridium neuense</name>
    <dbReference type="NCBI Taxonomy" id="1728934"/>
    <lineage>
        <taxon>Bacteria</taxon>
        <taxon>Bacillati</taxon>
        <taxon>Bacillota</taxon>
        <taxon>Clostridia</taxon>
        <taxon>Eubacteriales</taxon>
        <taxon>Clostridiaceae</taxon>
        <taxon>Clostridium</taxon>
    </lineage>
</organism>
<dbReference type="EC" id="2.-.-.-" evidence="9"/>
<dbReference type="RefSeq" id="WP_406787756.1">
    <property type="nucleotide sequence ID" value="NZ_JBJIAA010000009.1"/>
</dbReference>
<evidence type="ECO:0000256" key="1">
    <source>
        <dbReference type="ARBA" id="ARBA00004752"/>
    </source>
</evidence>
<keyword evidence="3 6" id="KW-0133">Cell shape</keyword>
<keyword evidence="7" id="KW-0812">Transmembrane</keyword>
<gene>
    <name evidence="9" type="ORF">ACJDT4_11745</name>
</gene>
<dbReference type="InterPro" id="IPR038063">
    <property type="entry name" value="Transpep_catalytic_dom"/>
</dbReference>
<feature type="active site" description="Proton donor/acceptor" evidence="6">
    <location>
        <position position="177"/>
    </location>
</feature>
<proteinExistence type="predicted"/>
<evidence type="ECO:0000256" key="4">
    <source>
        <dbReference type="ARBA" id="ARBA00022984"/>
    </source>
</evidence>
<feature type="transmembrane region" description="Helical" evidence="7">
    <location>
        <begin position="16"/>
        <end position="36"/>
    </location>
</feature>
<comment type="caution">
    <text evidence="9">The sequence shown here is derived from an EMBL/GenBank/DDBJ whole genome shotgun (WGS) entry which is preliminary data.</text>
</comment>
<dbReference type="GO" id="GO:0016740">
    <property type="term" value="F:transferase activity"/>
    <property type="evidence" value="ECO:0007669"/>
    <property type="project" value="UniProtKB-KW"/>
</dbReference>
<evidence type="ECO:0000256" key="7">
    <source>
        <dbReference type="SAM" id="Phobius"/>
    </source>
</evidence>
<dbReference type="PANTHER" id="PTHR30582">
    <property type="entry name" value="L,D-TRANSPEPTIDASE"/>
    <property type="match status" value="1"/>
</dbReference>
<dbReference type="EMBL" id="JBJIAA010000009">
    <property type="protein sequence ID" value="MFL0251098.1"/>
    <property type="molecule type" value="Genomic_DNA"/>
</dbReference>
<dbReference type="CDD" id="cd16913">
    <property type="entry name" value="YkuD_like"/>
    <property type="match status" value="1"/>
</dbReference>
<dbReference type="Pfam" id="PF03734">
    <property type="entry name" value="YkuD"/>
    <property type="match status" value="1"/>
</dbReference>
<keyword evidence="4 6" id="KW-0573">Peptidoglycan synthesis</keyword>
<evidence type="ECO:0000313" key="10">
    <source>
        <dbReference type="Proteomes" id="UP001623592"/>
    </source>
</evidence>
<evidence type="ECO:0000313" key="9">
    <source>
        <dbReference type="EMBL" id="MFL0251098.1"/>
    </source>
</evidence>
<dbReference type="InterPro" id="IPR005490">
    <property type="entry name" value="LD_TPept_cat_dom"/>
</dbReference>
<dbReference type="Proteomes" id="UP001623592">
    <property type="component" value="Unassembled WGS sequence"/>
</dbReference>
<name>A0ABW8TF82_9CLOT</name>